<protein>
    <recommendedName>
        <fullName evidence="14">Protein-tyrosine sulfotransferase</fullName>
        <ecNumber evidence="14">2.8.2.20</ecNumber>
    </recommendedName>
</protein>
<dbReference type="EC" id="2.8.2.20" evidence="14"/>
<evidence type="ECO:0000256" key="12">
    <source>
        <dbReference type="ARBA" id="ARBA00046649"/>
    </source>
</evidence>
<dbReference type="GO" id="GO:0000139">
    <property type="term" value="C:Golgi membrane"/>
    <property type="evidence" value="ECO:0007669"/>
    <property type="project" value="UniProtKB-SubCell"/>
</dbReference>
<sequence length="287" mass="31893">MPVLEDLVIVGMDHLYGKALLLIFLGFLPWGDTMLLCAMLDAHPKMQCCKETHIISHVLAMSQAWSKSSQEKLQLDEAGMTDVLDVAMQAFNLEVIAKHCKPVGILCNKVPSTLKFSIYLCASTYSRVTRNVTIASFNLSSYHDYLTKCSQAMEVMCALCMELILDLLAITWSSTVLCDKDLISKPSAQVINPVDLESLSKWTGHIPRDVSQDMVQIAPMLARLGYDVLKGDCNQPANLKGYFQMNENSTFRSVVSDSLRPHELQHTRPPCPSPTSIVYSNSCPSSR</sequence>
<dbReference type="Gene3D" id="3.40.50.300">
    <property type="entry name" value="P-loop containing nucleotide triphosphate hydrolases"/>
    <property type="match status" value="1"/>
</dbReference>
<keyword evidence="9" id="KW-0472">Membrane</keyword>
<evidence type="ECO:0000256" key="5">
    <source>
        <dbReference type="ARBA" id="ARBA00022692"/>
    </source>
</evidence>
<keyword evidence="17" id="KW-1185">Reference proteome</keyword>
<reference evidence="16 17" key="1">
    <citation type="submission" date="2019-06" db="EMBL/GenBank/DDBJ databases">
        <title>Discovery of a novel chromosome fission-fusion reversal in muntjac.</title>
        <authorList>
            <person name="Mudd A.B."/>
            <person name="Bredeson J.V."/>
            <person name="Baum R."/>
            <person name="Hockemeyer D."/>
            <person name="Rokhsar D.S."/>
        </authorList>
    </citation>
    <scope>NUCLEOTIDE SEQUENCE [LARGE SCALE GENOMIC DNA]</scope>
    <source>
        <strain evidence="16">UCam_UCB_Mr</strain>
        <tissue evidence="16">Fibroblast cell line</tissue>
    </source>
</reference>
<comment type="subcellular location">
    <subcellularLocation>
        <location evidence="2">Golgi apparatus membrane</location>
        <topology evidence="2">Single-pass type II membrane protein</topology>
    </subcellularLocation>
</comment>
<keyword evidence="4 14" id="KW-0808">Transferase</keyword>
<evidence type="ECO:0000256" key="1">
    <source>
        <dbReference type="ARBA" id="ARBA00003886"/>
    </source>
</evidence>
<dbReference type="InterPro" id="IPR026634">
    <property type="entry name" value="TPST-like"/>
</dbReference>
<comment type="similarity">
    <text evidence="3 14">Belongs to the protein sulfotransferase family.</text>
</comment>
<feature type="compositionally biased region" description="Polar residues" evidence="15">
    <location>
        <begin position="274"/>
        <end position="287"/>
    </location>
</feature>
<dbReference type="PANTHER" id="PTHR12788">
    <property type="entry name" value="PROTEIN-TYROSINE SULFOTRANSFERASE 2"/>
    <property type="match status" value="1"/>
</dbReference>
<keyword evidence="5" id="KW-0812">Transmembrane</keyword>
<comment type="caution">
    <text evidence="16">The sequence shown here is derived from an EMBL/GenBank/DDBJ whole genome shotgun (WGS) entry which is preliminary data.</text>
</comment>
<evidence type="ECO:0000256" key="11">
    <source>
        <dbReference type="ARBA" id="ARBA00023180"/>
    </source>
</evidence>
<organism evidence="16 17">
    <name type="scientific">Muntiacus reevesi</name>
    <name type="common">Reeves' muntjac</name>
    <name type="synonym">Cervus reevesi</name>
    <dbReference type="NCBI Taxonomy" id="9886"/>
    <lineage>
        <taxon>Eukaryota</taxon>
        <taxon>Metazoa</taxon>
        <taxon>Chordata</taxon>
        <taxon>Craniata</taxon>
        <taxon>Vertebrata</taxon>
        <taxon>Euteleostomi</taxon>
        <taxon>Mammalia</taxon>
        <taxon>Eutheria</taxon>
        <taxon>Laurasiatheria</taxon>
        <taxon>Artiodactyla</taxon>
        <taxon>Ruminantia</taxon>
        <taxon>Pecora</taxon>
        <taxon>Cervidae</taxon>
        <taxon>Muntiacinae</taxon>
        <taxon>Muntiacus</taxon>
    </lineage>
</organism>
<evidence type="ECO:0000256" key="10">
    <source>
        <dbReference type="ARBA" id="ARBA00023157"/>
    </source>
</evidence>
<evidence type="ECO:0000256" key="4">
    <source>
        <dbReference type="ARBA" id="ARBA00022679"/>
    </source>
</evidence>
<evidence type="ECO:0000313" key="17">
    <source>
        <dbReference type="Proteomes" id="UP000326062"/>
    </source>
</evidence>
<evidence type="ECO:0000256" key="8">
    <source>
        <dbReference type="ARBA" id="ARBA00023034"/>
    </source>
</evidence>
<dbReference type="PANTHER" id="PTHR12788:SF6">
    <property type="entry name" value="PROTEIN-TYROSINE SULFOTRANSFERASE 2"/>
    <property type="match status" value="1"/>
</dbReference>
<evidence type="ECO:0000256" key="15">
    <source>
        <dbReference type="SAM" id="MobiDB-lite"/>
    </source>
</evidence>
<accession>A0A5J5MN71</accession>
<dbReference type="GO" id="GO:0008476">
    <property type="term" value="F:protein-tyrosine sulfotransferase activity"/>
    <property type="evidence" value="ECO:0007669"/>
    <property type="project" value="UniProtKB-EC"/>
</dbReference>
<comment type="subunit">
    <text evidence="12">Homodimer. Can also form heterodimers with TPST1.</text>
</comment>
<dbReference type="EMBL" id="VCEB01000002">
    <property type="protein sequence ID" value="KAB0381810.1"/>
    <property type="molecule type" value="Genomic_DNA"/>
</dbReference>
<dbReference type="AlphaFoldDB" id="A0A5J5MN71"/>
<proteinExistence type="inferred from homology"/>
<evidence type="ECO:0000256" key="7">
    <source>
        <dbReference type="ARBA" id="ARBA00022989"/>
    </source>
</evidence>
<gene>
    <name evidence="16" type="ORF">FD755_003727</name>
</gene>
<feature type="region of interest" description="Disordered" evidence="15">
    <location>
        <begin position="262"/>
        <end position="287"/>
    </location>
</feature>
<comment type="function">
    <text evidence="1 14">Catalyzes the O-sulfation of tyrosine residues within acidic motifs of polypeptides, using 3'-phosphoadenylyl sulfate (PAPS) as cosubstrate.</text>
</comment>
<dbReference type="Proteomes" id="UP000326062">
    <property type="component" value="Chromosome 2"/>
</dbReference>
<keyword evidence="6" id="KW-0735">Signal-anchor</keyword>
<name>A0A5J5MN71_MUNRE</name>
<evidence type="ECO:0000313" key="16">
    <source>
        <dbReference type="EMBL" id="KAB0381810.1"/>
    </source>
</evidence>
<evidence type="ECO:0000256" key="6">
    <source>
        <dbReference type="ARBA" id="ARBA00022968"/>
    </source>
</evidence>
<evidence type="ECO:0000256" key="14">
    <source>
        <dbReference type="RuleBase" id="RU365018"/>
    </source>
</evidence>
<comment type="catalytic activity">
    <reaction evidence="13 14">
        <text>L-tyrosyl-[protein] + 3'-phosphoadenylyl sulfate = O-sulfo-L-tyrosine-[protein] + adenosine 3',5'-bisphosphate + H(+)</text>
        <dbReference type="Rhea" id="RHEA:16801"/>
        <dbReference type="Rhea" id="RHEA-COMP:10136"/>
        <dbReference type="Rhea" id="RHEA-COMP:11688"/>
        <dbReference type="ChEBI" id="CHEBI:15378"/>
        <dbReference type="ChEBI" id="CHEBI:46858"/>
        <dbReference type="ChEBI" id="CHEBI:58339"/>
        <dbReference type="ChEBI" id="CHEBI:58343"/>
        <dbReference type="ChEBI" id="CHEBI:65286"/>
        <dbReference type="EC" id="2.8.2.20"/>
    </reaction>
</comment>
<keyword evidence="10" id="KW-1015">Disulfide bond</keyword>
<keyword evidence="7" id="KW-1133">Transmembrane helix</keyword>
<evidence type="ECO:0000256" key="3">
    <source>
        <dbReference type="ARBA" id="ARBA00009988"/>
    </source>
</evidence>
<evidence type="ECO:0000256" key="2">
    <source>
        <dbReference type="ARBA" id="ARBA00004323"/>
    </source>
</evidence>
<keyword evidence="11" id="KW-0325">Glycoprotein</keyword>
<dbReference type="InterPro" id="IPR027417">
    <property type="entry name" value="P-loop_NTPase"/>
</dbReference>
<evidence type="ECO:0000256" key="13">
    <source>
        <dbReference type="ARBA" id="ARBA00048460"/>
    </source>
</evidence>
<evidence type="ECO:0000256" key="9">
    <source>
        <dbReference type="ARBA" id="ARBA00023136"/>
    </source>
</evidence>
<dbReference type="Pfam" id="PF13469">
    <property type="entry name" value="Sulfotransfer_3"/>
    <property type="match status" value="1"/>
</dbReference>
<keyword evidence="8" id="KW-0333">Golgi apparatus</keyword>